<keyword evidence="3 8" id="KW-0812">Transmembrane</keyword>
<feature type="transmembrane region" description="Helical" evidence="8">
    <location>
        <begin position="274"/>
        <end position="291"/>
    </location>
</feature>
<dbReference type="InterPro" id="IPR013099">
    <property type="entry name" value="K_chnl_dom"/>
</dbReference>
<evidence type="ECO:0000313" key="11">
    <source>
        <dbReference type="RefSeq" id="XP_008473345.2"/>
    </source>
</evidence>
<evidence type="ECO:0000256" key="4">
    <source>
        <dbReference type="ARBA" id="ARBA00022989"/>
    </source>
</evidence>
<gene>
    <name evidence="11" type="primary">LOC103510459</name>
</gene>
<evidence type="ECO:0000256" key="2">
    <source>
        <dbReference type="ARBA" id="ARBA00022448"/>
    </source>
</evidence>
<dbReference type="RefSeq" id="XP_008473345.2">
    <property type="nucleotide sequence ID" value="XM_008475123.2"/>
</dbReference>
<dbReference type="GO" id="GO:0022841">
    <property type="term" value="F:potassium ion leak channel activity"/>
    <property type="evidence" value="ECO:0007669"/>
    <property type="project" value="TreeGrafter"/>
</dbReference>
<keyword evidence="4 8" id="KW-1133">Transmembrane helix</keyword>
<dbReference type="Gene3D" id="1.10.287.70">
    <property type="match status" value="1"/>
</dbReference>
<evidence type="ECO:0000259" key="9">
    <source>
        <dbReference type="Pfam" id="PF07885"/>
    </source>
</evidence>
<evidence type="ECO:0000256" key="7">
    <source>
        <dbReference type="ARBA" id="ARBA00023303"/>
    </source>
</evidence>
<accession>A0A1S3D340</accession>
<dbReference type="KEGG" id="dci:103510459"/>
<reference evidence="11" key="1">
    <citation type="submission" date="2025-08" db="UniProtKB">
        <authorList>
            <consortium name="RefSeq"/>
        </authorList>
    </citation>
    <scope>IDENTIFICATION</scope>
</reference>
<feature type="transmembrane region" description="Helical" evidence="8">
    <location>
        <begin position="412"/>
        <end position="434"/>
    </location>
</feature>
<organism evidence="10 11">
    <name type="scientific">Diaphorina citri</name>
    <name type="common">Asian citrus psyllid</name>
    <dbReference type="NCBI Taxonomy" id="121845"/>
    <lineage>
        <taxon>Eukaryota</taxon>
        <taxon>Metazoa</taxon>
        <taxon>Ecdysozoa</taxon>
        <taxon>Arthropoda</taxon>
        <taxon>Hexapoda</taxon>
        <taxon>Insecta</taxon>
        <taxon>Pterygota</taxon>
        <taxon>Neoptera</taxon>
        <taxon>Paraneoptera</taxon>
        <taxon>Hemiptera</taxon>
        <taxon>Sternorrhyncha</taxon>
        <taxon>Psylloidea</taxon>
        <taxon>Psyllidae</taxon>
        <taxon>Diaphorininae</taxon>
        <taxon>Diaphorina</taxon>
    </lineage>
</organism>
<evidence type="ECO:0000256" key="5">
    <source>
        <dbReference type="ARBA" id="ARBA00023065"/>
    </source>
</evidence>
<dbReference type="InterPro" id="IPR003280">
    <property type="entry name" value="2pore_dom_K_chnl"/>
</dbReference>
<dbReference type="Pfam" id="PF07885">
    <property type="entry name" value="Ion_trans_2"/>
    <property type="match status" value="1"/>
</dbReference>
<name>A0A1S3D340_DIACI</name>
<dbReference type="GO" id="GO:0005886">
    <property type="term" value="C:plasma membrane"/>
    <property type="evidence" value="ECO:0007669"/>
    <property type="project" value="TreeGrafter"/>
</dbReference>
<evidence type="ECO:0000313" key="10">
    <source>
        <dbReference type="Proteomes" id="UP000079169"/>
    </source>
</evidence>
<dbReference type="AlphaFoldDB" id="A0A1S3D340"/>
<feature type="domain" description="Potassium channel" evidence="9">
    <location>
        <begin position="263"/>
        <end position="324"/>
    </location>
</feature>
<evidence type="ECO:0000256" key="6">
    <source>
        <dbReference type="ARBA" id="ARBA00023136"/>
    </source>
</evidence>
<keyword evidence="7" id="KW-0407">Ion channel</keyword>
<keyword evidence="2" id="KW-0813">Transport</keyword>
<protein>
    <submittedName>
        <fullName evidence="11">Uncharacterized protein LOC103510459</fullName>
    </submittedName>
</protein>
<dbReference type="PANTHER" id="PTHR11003">
    <property type="entry name" value="POTASSIUM CHANNEL, SUBFAMILY K"/>
    <property type="match status" value="1"/>
</dbReference>
<evidence type="ECO:0000256" key="1">
    <source>
        <dbReference type="ARBA" id="ARBA00004141"/>
    </source>
</evidence>
<evidence type="ECO:0000256" key="8">
    <source>
        <dbReference type="SAM" id="Phobius"/>
    </source>
</evidence>
<comment type="subcellular location">
    <subcellularLocation>
        <location evidence="1">Membrane</location>
        <topology evidence="1">Multi-pass membrane protein</topology>
    </subcellularLocation>
</comment>
<feature type="transmembrane region" description="Helical" evidence="8">
    <location>
        <begin position="145"/>
        <end position="164"/>
    </location>
</feature>
<dbReference type="GO" id="GO:0015271">
    <property type="term" value="F:outward rectifier potassium channel activity"/>
    <property type="evidence" value="ECO:0007669"/>
    <property type="project" value="TreeGrafter"/>
</dbReference>
<dbReference type="GeneID" id="103510459"/>
<feature type="transmembrane region" description="Helical" evidence="8">
    <location>
        <begin position="303"/>
        <end position="325"/>
    </location>
</feature>
<keyword evidence="5" id="KW-0406">Ion transport</keyword>
<proteinExistence type="predicted"/>
<dbReference type="GO" id="GO:0030322">
    <property type="term" value="P:stabilization of membrane potential"/>
    <property type="evidence" value="ECO:0007669"/>
    <property type="project" value="TreeGrafter"/>
</dbReference>
<keyword evidence="10" id="KW-1185">Reference proteome</keyword>
<evidence type="ECO:0000256" key="3">
    <source>
        <dbReference type="ARBA" id="ARBA00022692"/>
    </source>
</evidence>
<dbReference type="PaxDb" id="121845-A0A1S3D340"/>
<dbReference type="SUPFAM" id="SSF81324">
    <property type="entry name" value="Voltage-gated potassium channels"/>
    <property type="match status" value="1"/>
</dbReference>
<keyword evidence="6 8" id="KW-0472">Membrane</keyword>
<sequence>MCSLDNNTDVNLPLTLPALPNYQQSNNVGENVANIPPNNVLVPQGNGTLRPNPATATVLPKTQNIQIQTVLPTQQIQSLQQQQQQHENNLLQQYYLNEINKEIDEEDQGCFCCHSDDDDSDDETRQIKYKEQKKKLVRTVCKNSFLFLVLIIYIFFGSLIFLLIENNRILTNNSNKQNEINNTVLNKLLDVNIRNKVVENIWDITVNLNILYRENWTRLAEKEMNKFQYDIVKKLSKEIKLYGNSHPSLQNEDSPAAAILEFNEIAIEWNLAKTFFYSLSIVTTIGYANTYENKSQTTKLITIIYTIIGLPIFLIYVTNIGLVLAQFAKNCFIHSMCCCLCSKCGYCCYDEILMEEKERRMRVKRQRNEFKKELEKGNLNQPYYLNINYVHEYNNYKHKTKDFQKRTEKTKLIAPLVLSILIICAYILLGSIFICNLEPGVLLPQKPCLSH</sequence>
<dbReference type="STRING" id="121845.A0A1S3D340"/>
<dbReference type="PANTHER" id="PTHR11003:SF257">
    <property type="entry name" value="POTASSIUM CHANNEL DOMAIN-CONTAINING PROTEIN"/>
    <property type="match status" value="1"/>
</dbReference>
<dbReference type="Proteomes" id="UP000079169">
    <property type="component" value="Unplaced"/>
</dbReference>